<evidence type="ECO:0000313" key="1">
    <source>
        <dbReference type="EMBL" id="MBX73753.1"/>
    </source>
</evidence>
<accession>A0A2P2R3E3</accession>
<organism evidence="1">
    <name type="scientific">Rhizophora mucronata</name>
    <name type="common">Asiatic mangrove</name>
    <dbReference type="NCBI Taxonomy" id="61149"/>
    <lineage>
        <taxon>Eukaryota</taxon>
        <taxon>Viridiplantae</taxon>
        <taxon>Streptophyta</taxon>
        <taxon>Embryophyta</taxon>
        <taxon>Tracheophyta</taxon>
        <taxon>Spermatophyta</taxon>
        <taxon>Magnoliopsida</taxon>
        <taxon>eudicotyledons</taxon>
        <taxon>Gunneridae</taxon>
        <taxon>Pentapetalae</taxon>
        <taxon>rosids</taxon>
        <taxon>fabids</taxon>
        <taxon>Malpighiales</taxon>
        <taxon>Rhizophoraceae</taxon>
        <taxon>Rhizophora</taxon>
    </lineage>
</organism>
<reference evidence="1" key="1">
    <citation type="submission" date="2018-02" db="EMBL/GenBank/DDBJ databases">
        <title>Rhizophora mucronata_Transcriptome.</title>
        <authorList>
            <person name="Meera S.P."/>
            <person name="Sreeshan A."/>
            <person name="Augustine A."/>
        </authorList>
    </citation>
    <scope>NUCLEOTIDE SEQUENCE</scope>
    <source>
        <tissue evidence="1">Leaf</tissue>
    </source>
</reference>
<name>A0A2P2R3E3_RHIMU</name>
<protein>
    <submittedName>
        <fullName evidence="1">Uncharacterized protein</fullName>
    </submittedName>
</protein>
<sequence length="16" mass="1790">MLSSTEEGWVGLVLLR</sequence>
<dbReference type="EMBL" id="GGEC01093269">
    <property type="protein sequence ID" value="MBX73753.1"/>
    <property type="molecule type" value="Transcribed_RNA"/>
</dbReference>
<proteinExistence type="predicted"/>
<dbReference type="AlphaFoldDB" id="A0A2P2R3E3"/>